<dbReference type="EC" id="2.7.1.17" evidence="7"/>
<evidence type="ECO:0000256" key="1">
    <source>
        <dbReference type="ARBA" id="ARBA00009156"/>
    </source>
</evidence>
<proteinExistence type="inferred from homology"/>
<reference evidence="7 8" key="1">
    <citation type="journal article" date="2013" name="ISME J.">
        <title>Comparative genomics of pathogenic lineages of Vibrio nigripulchritudo identifies virulence-associated traits.</title>
        <authorList>
            <person name="Goudenege D."/>
            <person name="Labreuche Y."/>
            <person name="Krin E."/>
            <person name="Ansquer D."/>
            <person name="Mangenot S."/>
            <person name="Calteau A."/>
            <person name="Medigue C."/>
            <person name="Mazel D."/>
            <person name="Polz M.F."/>
            <person name="Le Roux F."/>
        </authorList>
    </citation>
    <scope>NUCLEOTIDE SEQUENCE [LARGE SCALE GENOMIC DNA]</scope>
    <source>
        <strain evidence="7 8">SOn1</strain>
    </source>
</reference>
<dbReference type="Pfam" id="PF02782">
    <property type="entry name" value="FGGY_C"/>
    <property type="match status" value="1"/>
</dbReference>
<protein>
    <submittedName>
        <fullName evidence="7">Xylulokinase</fullName>
        <ecNumber evidence="7">2.7.1.17</ecNumber>
    </submittedName>
</protein>
<dbReference type="InterPro" id="IPR050406">
    <property type="entry name" value="FGGY_Carb_Kinase"/>
</dbReference>
<dbReference type="Gene3D" id="3.30.420.40">
    <property type="match status" value="2"/>
</dbReference>
<dbReference type="CDD" id="cd07808">
    <property type="entry name" value="ASKHA_NBD_FGGY_EcXK-like"/>
    <property type="match status" value="1"/>
</dbReference>
<evidence type="ECO:0000256" key="2">
    <source>
        <dbReference type="ARBA" id="ARBA00022679"/>
    </source>
</evidence>
<gene>
    <name evidence="7" type="ORF">VIBNISOn1_230012</name>
</gene>
<organism evidence="7 8">
    <name type="scientific">Vibrio nigripulchritudo SOn1</name>
    <dbReference type="NCBI Taxonomy" id="1238450"/>
    <lineage>
        <taxon>Bacteria</taxon>
        <taxon>Pseudomonadati</taxon>
        <taxon>Pseudomonadota</taxon>
        <taxon>Gammaproteobacteria</taxon>
        <taxon>Vibrionales</taxon>
        <taxon>Vibrionaceae</taxon>
        <taxon>Vibrio</taxon>
    </lineage>
</organism>
<dbReference type="Pfam" id="PF00370">
    <property type="entry name" value="FGGY_N"/>
    <property type="match status" value="1"/>
</dbReference>
<dbReference type="PIRSF" id="PIRSF000538">
    <property type="entry name" value="GlpK"/>
    <property type="match status" value="1"/>
</dbReference>
<dbReference type="GO" id="GO:0004856">
    <property type="term" value="F:D-xylulokinase activity"/>
    <property type="evidence" value="ECO:0007669"/>
    <property type="project" value="UniProtKB-EC"/>
</dbReference>
<dbReference type="AlphaFoldDB" id="A0AAV2VRS0"/>
<comment type="similarity">
    <text evidence="1 4">Belongs to the FGGY kinase family.</text>
</comment>
<evidence type="ECO:0000256" key="3">
    <source>
        <dbReference type="ARBA" id="ARBA00022777"/>
    </source>
</evidence>
<feature type="domain" description="Carbohydrate kinase FGGY C-terminal" evidence="6">
    <location>
        <begin position="262"/>
        <end position="442"/>
    </location>
</feature>
<evidence type="ECO:0000259" key="6">
    <source>
        <dbReference type="Pfam" id="PF02782"/>
    </source>
</evidence>
<keyword evidence="2 4" id="KW-0808">Transferase</keyword>
<name>A0AAV2VRS0_9VIBR</name>
<dbReference type="PANTHER" id="PTHR43095:SF5">
    <property type="entry name" value="XYLULOSE KINASE"/>
    <property type="match status" value="1"/>
</dbReference>
<accession>A0AAV2VRS0</accession>
<dbReference type="InterPro" id="IPR000577">
    <property type="entry name" value="Carb_kinase_FGGY"/>
</dbReference>
<dbReference type="Proteomes" id="UP000018211">
    <property type="component" value="Unassembled WGS sequence"/>
</dbReference>
<evidence type="ECO:0000313" key="8">
    <source>
        <dbReference type="Proteomes" id="UP000018211"/>
    </source>
</evidence>
<dbReference type="InterPro" id="IPR018484">
    <property type="entry name" value="FGGY_N"/>
</dbReference>
<dbReference type="InterPro" id="IPR018485">
    <property type="entry name" value="FGGY_C"/>
</dbReference>
<sequence>MPSPIYLVVDVGTGSVRAAAVDKSGQILAFANREHEQHVPRYGWCEQRPSDWWDGACESIHGVLAKLGSLSKDIRAIACCGQMHGTVLIDESGEPTREFVPLWNDKRTIDLVNRYQEDFGLDSCLKNTANPPTPAWPGFKLQWFSEHEPQLLENSWKVLMPKDFINFRLTGEIAFDTTEASASFLMDADSKTWSDTMIQQLGIPKRLLPPLRDPLDILGSITAKAARETGLAEGTPVVVSGGDFPVTLVGSGITEPGLGSDVTGTSSIITLANLEPVRHEEVCNVLIPGNHWGAFSLLDAGGDAVRWAKRAMNENTLSYQEATQKAEQSPAGSRQLFFLPYLTGERLGATRNSRAQFFGLNSGHSLADLHRSVLEGVAFAVRRHIEQMSHADNQVERIIAASGGAKSELWLKIKASMYNTPILVPKEPECGVIGCAAIAATATGQFDSLSQAARQLVQFEKEIIPDPSWKARYDRMYPVFNQIKDATSGLYTALDQLEED</sequence>
<evidence type="ECO:0000313" key="7">
    <source>
        <dbReference type="EMBL" id="CCO47113.1"/>
    </source>
</evidence>
<dbReference type="PROSITE" id="PS00445">
    <property type="entry name" value="FGGY_KINASES_2"/>
    <property type="match status" value="1"/>
</dbReference>
<dbReference type="PANTHER" id="PTHR43095">
    <property type="entry name" value="SUGAR KINASE"/>
    <property type="match status" value="1"/>
</dbReference>
<dbReference type="SUPFAM" id="SSF53067">
    <property type="entry name" value="Actin-like ATPase domain"/>
    <property type="match status" value="2"/>
</dbReference>
<keyword evidence="3 4" id="KW-0418">Kinase</keyword>
<evidence type="ECO:0000259" key="5">
    <source>
        <dbReference type="Pfam" id="PF00370"/>
    </source>
</evidence>
<dbReference type="InterPro" id="IPR018483">
    <property type="entry name" value="Carb_kinase_FGGY_CS"/>
</dbReference>
<dbReference type="RefSeq" id="WP_022612030.1">
    <property type="nucleotide sequence ID" value="NZ_LK391965.1"/>
</dbReference>
<evidence type="ECO:0000256" key="4">
    <source>
        <dbReference type="RuleBase" id="RU003733"/>
    </source>
</evidence>
<dbReference type="EMBL" id="CAOF01000113">
    <property type="protein sequence ID" value="CCO47113.1"/>
    <property type="molecule type" value="Genomic_DNA"/>
</dbReference>
<feature type="domain" description="Carbohydrate kinase FGGY N-terminal" evidence="5">
    <location>
        <begin position="5"/>
        <end position="250"/>
    </location>
</feature>
<comment type="caution">
    <text evidence="7">The sequence shown here is derived from an EMBL/GenBank/DDBJ whole genome shotgun (WGS) entry which is preliminary data.</text>
</comment>
<dbReference type="InterPro" id="IPR043129">
    <property type="entry name" value="ATPase_NBD"/>
</dbReference>